<reference evidence="1" key="1">
    <citation type="journal article" date="2007" name="PLoS ONE">
        <title>The first genome sequence of an elite grapevine cultivar (Pinot noir Vitis vinifera L.): coping with a highly heterozygous genome.</title>
        <authorList>
            <person name="Velasco R."/>
            <person name="Zharkikh A."/>
            <person name="Troggio M."/>
            <person name="Cartwright D.A."/>
            <person name="Cestaro A."/>
            <person name="Pruss D."/>
            <person name="Pindo M."/>
            <person name="FitzGerald L.M."/>
            <person name="Vezzulli S."/>
            <person name="Reid J."/>
            <person name="Malacarne G."/>
            <person name="Iliev D."/>
            <person name="Coppola G."/>
            <person name="Wardell B."/>
            <person name="Micheletti D."/>
            <person name="Macalma T."/>
            <person name="Facci M."/>
            <person name="Mitchell J.T."/>
            <person name="Perazzolli M."/>
            <person name="Eldredge G."/>
            <person name="Gatto P."/>
            <person name="Oyzerski R."/>
            <person name="Moretto M."/>
            <person name="Gutin N."/>
            <person name="Stefanini M."/>
            <person name="Chen Y."/>
            <person name="Segala C."/>
            <person name="Davenport C."/>
            <person name="Dematte L."/>
            <person name="Mraz A."/>
            <person name="Battilana J."/>
            <person name="Stormo K."/>
            <person name="Costa F."/>
            <person name="Tao Q."/>
            <person name="Si-Ammour A."/>
            <person name="Harkins T."/>
            <person name="Lackey A."/>
            <person name="Perbost C."/>
            <person name="Taillon B."/>
            <person name="Stella A."/>
            <person name="Solovyev V."/>
            <person name="Fawcett J.A."/>
            <person name="Sterck L."/>
            <person name="Vandepoele K."/>
            <person name="Grando S.M."/>
            <person name="Toppo S."/>
            <person name="Moser C."/>
            <person name="Lanchbury J."/>
            <person name="Bogden R."/>
            <person name="Skolnick M."/>
            <person name="Sgaramella V."/>
            <person name="Bhatnagar S.K."/>
            <person name="Fontana P."/>
            <person name="Gutin A."/>
            <person name="Van de Peer Y."/>
            <person name="Salamini F."/>
            <person name="Viola R."/>
        </authorList>
    </citation>
    <scope>NUCLEOTIDE SEQUENCE</scope>
</reference>
<organism evidence="1">
    <name type="scientific">Vitis vinifera</name>
    <name type="common">Grape</name>
    <dbReference type="NCBI Taxonomy" id="29760"/>
    <lineage>
        <taxon>Eukaryota</taxon>
        <taxon>Viridiplantae</taxon>
        <taxon>Streptophyta</taxon>
        <taxon>Embryophyta</taxon>
        <taxon>Tracheophyta</taxon>
        <taxon>Spermatophyta</taxon>
        <taxon>Magnoliopsida</taxon>
        <taxon>eudicotyledons</taxon>
        <taxon>Gunneridae</taxon>
        <taxon>Pentapetalae</taxon>
        <taxon>rosids</taxon>
        <taxon>Vitales</taxon>
        <taxon>Vitaceae</taxon>
        <taxon>Viteae</taxon>
        <taxon>Vitis</taxon>
    </lineage>
</organism>
<evidence type="ECO:0000313" key="1">
    <source>
        <dbReference type="EMBL" id="CAN62949.1"/>
    </source>
</evidence>
<evidence type="ECO:0008006" key="2">
    <source>
        <dbReference type="Google" id="ProtNLM"/>
    </source>
</evidence>
<sequence length="443" mass="52241">MKIRRRTLLDFLIGEFYDTHVVGRQDVILRRILGLRRVVPTTRNQDPKTISSTTWTRGIPSWVIRQERCRRICPPYKYRDAPGTISQEKMVSARFRRHSRRAAKSFRNNMLSSQGCEVGFHLEVLSSQLKAYIGQLQKEIHPTVQKGCEITSQQKGDFTALCKMLPSAWSDWLPLAATSSFQLRIAHRLKHWIVDFLSFEMVYRMHQLDSRKCSKSGCYDCHQEYASWQILFTFSPCIPDLLLANDFQALPKERNIENKKTSRKDWSIRLHDSLWAYRTAYKTILGMSPYRLVYGKACHLLVEVEYKTWWAIKKLNMDLIRAGEKRYLDLNEMEELKNNAYINFKVAKQRMKKWHDQLISNKEFQEGQRVLLYDTRLHIFPGKLKSRWIGPFIIHRVYSNGVVELLNPNGKDSFKVNGYRLKPFMEPFKPENEEINLLEPQKA</sequence>
<dbReference type="GO" id="GO:0003676">
    <property type="term" value="F:nucleic acid binding"/>
    <property type="evidence" value="ECO:0007669"/>
    <property type="project" value="InterPro"/>
</dbReference>
<dbReference type="InterPro" id="IPR052160">
    <property type="entry name" value="Gypsy_RT_Integrase-like"/>
</dbReference>
<dbReference type="Gene3D" id="3.30.420.10">
    <property type="entry name" value="Ribonuclease H-like superfamily/Ribonuclease H"/>
    <property type="match status" value="1"/>
</dbReference>
<dbReference type="InterPro" id="IPR036397">
    <property type="entry name" value="RNaseH_sf"/>
</dbReference>
<protein>
    <recommendedName>
        <fullName evidence="2">Integrase zinc-binding domain-containing protein</fullName>
    </recommendedName>
</protein>
<accession>A5AXE0</accession>
<gene>
    <name evidence="1" type="ORF">VITISV_027606</name>
</gene>
<dbReference type="EMBL" id="AM439138">
    <property type="protein sequence ID" value="CAN62949.1"/>
    <property type="molecule type" value="Genomic_DNA"/>
</dbReference>
<dbReference type="AlphaFoldDB" id="A5AXE0"/>
<dbReference type="PANTHER" id="PTHR47266">
    <property type="entry name" value="ENDONUCLEASE-RELATED"/>
    <property type="match status" value="1"/>
</dbReference>
<proteinExistence type="predicted"/>
<name>A5AXE0_VITVI</name>